<reference evidence="1 2" key="1">
    <citation type="journal article" date="2007" name="Nature">
        <title>Evolution of genes and genomes on the Drosophila phylogeny.</title>
        <authorList>
            <consortium name="Drosophila 12 Genomes Consortium"/>
            <person name="Clark A.G."/>
            <person name="Eisen M.B."/>
            <person name="Smith D.R."/>
            <person name="Bergman C.M."/>
            <person name="Oliver B."/>
            <person name="Markow T.A."/>
            <person name="Kaufman T.C."/>
            <person name="Kellis M."/>
            <person name="Gelbart W."/>
            <person name="Iyer V.N."/>
            <person name="Pollard D.A."/>
            <person name="Sackton T.B."/>
            <person name="Larracuente A.M."/>
            <person name="Singh N.D."/>
            <person name="Abad J.P."/>
            <person name="Abt D.N."/>
            <person name="Adryan B."/>
            <person name="Aguade M."/>
            <person name="Akashi H."/>
            <person name="Anderson W.W."/>
            <person name="Aquadro C.F."/>
            <person name="Ardell D.H."/>
            <person name="Arguello R."/>
            <person name="Artieri C.G."/>
            <person name="Barbash D.A."/>
            <person name="Barker D."/>
            <person name="Barsanti P."/>
            <person name="Batterham P."/>
            <person name="Batzoglou S."/>
            <person name="Begun D."/>
            <person name="Bhutkar A."/>
            <person name="Blanco E."/>
            <person name="Bosak S.A."/>
            <person name="Bradley R.K."/>
            <person name="Brand A.D."/>
            <person name="Brent M.R."/>
            <person name="Brooks A.N."/>
            <person name="Brown R.H."/>
            <person name="Butlin R.K."/>
            <person name="Caggese C."/>
            <person name="Calvi B.R."/>
            <person name="Bernardo de Carvalho A."/>
            <person name="Caspi A."/>
            <person name="Castrezana S."/>
            <person name="Celniker S.E."/>
            <person name="Chang J.L."/>
            <person name="Chapple C."/>
            <person name="Chatterji S."/>
            <person name="Chinwalla A."/>
            <person name="Civetta A."/>
            <person name="Clifton S.W."/>
            <person name="Comeron J.M."/>
            <person name="Costello J.C."/>
            <person name="Coyne J.A."/>
            <person name="Daub J."/>
            <person name="David R.G."/>
            <person name="Delcher A.L."/>
            <person name="Delehaunty K."/>
            <person name="Do C.B."/>
            <person name="Ebling H."/>
            <person name="Edwards K."/>
            <person name="Eickbush T."/>
            <person name="Evans J.D."/>
            <person name="Filipski A."/>
            <person name="Findeiss S."/>
            <person name="Freyhult E."/>
            <person name="Fulton L."/>
            <person name="Fulton R."/>
            <person name="Garcia A.C."/>
            <person name="Gardiner A."/>
            <person name="Garfield D.A."/>
            <person name="Garvin B.E."/>
            <person name="Gibson G."/>
            <person name="Gilbert D."/>
            <person name="Gnerre S."/>
            <person name="Godfrey J."/>
            <person name="Good R."/>
            <person name="Gotea V."/>
            <person name="Gravely B."/>
            <person name="Greenberg A.J."/>
            <person name="Griffiths-Jones S."/>
            <person name="Gross S."/>
            <person name="Guigo R."/>
            <person name="Gustafson E.A."/>
            <person name="Haerty W."/>
            <person name="Hahn M.W."/>
            <person name="Halligan D.L."/>
            <person name="Halpern A.L."/>
            <person name="Halter G.M."/>
            <person name="Han M.V."/>
            <person name="Heger A."/>
            <person name="Hillier L."/>
            <person name="Hinrichs A.S."/>
            <person name="Holmes I."/>
            <person name="Hoskins R.A."/>
            <person name="Hubisz M.J."/>
            <person name="Hultmark D."/>
            <person name="Huntley M.A."/>
            <person name="Jaffe D.B."/>
            <person name="Jagadeeshan S."/>
            <person name="Jeck W.R."/>
            <person name="Johnson J."/>
            <person name="Jones C.D."/>
            <person name="Jordan W.C."/>
            <person name="Karpen G.H."/>
            <person name="Kataoka E."/>
            <person name="Keightley P.D."/>
            <person name="Kheradpour P."/>
            <person name="Kirkness E.F."/>
            <person name="Koerich L.B."/>
            <person name="Kristiansen K."/>
            <person name="Kudrna D."/>
            <person name="Kulathinal R.J."/>
            <person name="Kumar S."/>
            <person name="Kwok R."/>
            <person name="Lander E."/>
            <person name="Langley C.H."/>
            <person name="Lapoint R."/>
            <person name="Lazzaro B.P."/>
            <person name="Lee S.J."/>
            <person name="Levesque L."/>
            <person name="Li R."/>
            <person name="Lin C.F."/>
            <person name="Lin M.F."/>
            <person name="Lindblad-Toh K."/>
            <person name="Llopart A."/>
            <person name="Long M."/>
            <person name="Low L."/>
            <person name="Lozovsky E."/>
            <person name="Lu J."/>
            <person name="Luo M."/>
            <person name="Machado C.A."/>
            <person name="Makalowski W."/>
            <person name="Marzo M."/>
            <person name="Matsuda M."/>
            <person name="Matzkin L."/>
            <person name="McAllister B."/>
            <person name="McBride C.S."/>
            <person name="McKernan B."/>
            <person name="McKernan K."/>
            <person name="Mendez-Lago M."/>
            <person name="Minx P."/>
            <person name="Mollenhauer M.U."/>
            <person name="Montooth K."/>
            <person name="Mount S.M."/>
            <person name="Mu X."/>
            <person name="Myers E."/>
            <person name="Negre B."/>
            <person name="Newfeld S."/>
            <person name="Nielsen R."/>
            <person name="Noor M.A."/>
            <person name="O'Grady P."/>
            <person name="Pachter L."/>
            <person name="Papaceit M."/>
            <person name="Parisi M.J."/>
            <person name="Parisi M."/>
            <person name="Parts L."/>
            <person name="Pedersen J.S."/>
            <person name="Pesole G."/>
            <person name="Phillippy A.M."/>
            <person name="Ponting C.P."/>
            <person name="Pop M."/>
            <person name="Porcelli D."/>
            <person name="Powell J.R."/>
            <person name="Prohaska S."/>
            <person name="Pruitt K."/>
            <person name="Puig M."/>
            <person name="Quesneville H."/>
            <person name="Ram K.R."/>
            <person name="Rand D."/>
            <person name="Rasmussen M.D."/>
            <person name="Reed L.K."/>
            <person name="Reenan R."/>
            <person name="Reily A."/>
            <person name="Remington K.A."/>
            <person name="Rieger T.T."/>
            <person name="Ritchie M.G."/>
            <person name="Robin C."/>
            <person name="Rogers Y.H."/>
            <person name="Rohde C."/>
            <person name="Rozas J."/>
            <person name="Rubenfield M.J."/>
            <person name="Ruiz A."/>
            <person name="Russo S."/>
            <person name="Salzberg S.L."/>
            <person name="Sanchez-Gracia A."/>
            <person name="Saranga D.J."/>
            <person name="Sato H."/>
            <person name="Schaeffer S.W."/>
            <person name="Schatz M.C."/>
            <person name="Schlenke T."/>
            <person name="Schwartz R."/>
            <person name="Segarra C."/>
            <person name="Singh R.S."/>
            <person name="Sirot L."/>
            <person name="Sirota M."/>
            <person name="Sisneros N.B."/>
            <person name="Smith C.D."/>
            <person name="Smith T.F."/>
            <person name="Spieth J."/>
            <person name="Stage D.E."/>
            <person name="Stark A."/>
            <person name="Stephan W."/>
            <person name="Strausberg R.L."/>
            <person name="Strempel S."/>
            <person name="Sturgill D."/>
            <person name="Sutton G."/>
            <person name="Sutton G.G."/>
            <person name="Tao W."/>
            <person name="Teichmann S."/>
            <person name="Tobari Y.N."/>
            <person name="Tomimura Y."/>
            <person name="Tsolas J.M."/>
            <person name="Valente V.L."/>
            <person name="Venter E."/>
            <person name="Venter J.C."/>
            <person name="Vicario S."/>
            <person name="Vieira F.G."/>
            <person name="Vilella A.J."/>
            <person name="Villasante A."/>
            <person name="Walenz B."/>
            <person name="Wang J."/>
            <person name="Wasserman M."/>
            <person name="Watts T."/>
            <person name="Wilson D."/>
            <person name="Wilson R.K."/>
            <person name="Wing R.A."/>
            <person name="Wolfner M.F."/>
            <person name="Wong A."/>
            <person name="Wong G.K."/>
            <person name="Wu C.I."/>
            <person name="Wu G."/>
            <person name="Yamamoto D."/>
            <person name="Yang H.P."/>
            <person name="Yang S.P."/>
            <person name="Yorke J.A."/>
            <person name="Yoshida K."/>
            <person name="Zdobnov E."/>
            <person name="Zhang P."/>
            <person name="Zhang Y."/>
            <person name="Zimin A.V."/>
            <person name="Baldwin J."/>
            <person name="Abdouelleil A."/>
            <person name="Abdulkadir J."/>
            <person name="Abebe A."/>
            <person name="Abera B."/>
            <person name="Abreu J."/>
            <person name="Acer S.C."/>
            <person name="Aftuck L."/>
            <person name="Alexander A."/>
            <person name="An P."/>
            <person name="Anderson E."/>
            <person name="Anderson S."/>
            <person name="Arachi H."/>
            <person name="Azer M."/>
            <person name="Bachantsang P."/>
            <person name="Barry A."/>
            <person name="Bayul T."/>
            <person name="Berlin A."/>
            <person name="Bessette D."/>
            <person name="Bloom T."/>
            <person name="Blye J."/>
            <person name="Boguslavskiy L."/>
            <person name="Bonnet C."/>
            <person name="Boukhgalter B."/>
            <person name="Bourzgui I."/>
            <person name="Brown A."/>
            <person name="Cahill P."/>
            <person name="Channer S."/>
            <person name="Cheshatsang Y."/>
            <person name="Chuda L."/>
            <person name="Citroen M."/>
            <person name="Collymore A."/>
            <person name="Cooke P."/>
            <person name="Costello M."/>
            <person name="D'Aco K."/>
            <person name="Daza R."/>
            <person name="De Haan G."/>
            <person name="DeGray S."/>
            <person name="DeMaso C."/>
            <person name="Dhargay N."/>
            <person name="Dooley K."/>
            <person name="Dooley E."/>
            <person name="Doricent M."/>
            <person name="Dorje P."/>
            <person name="Dorjee K."/>
            <person name="Dupes A."/>
            <person name="Elong R."/>
            <person name="Falk J."/>
            <person name="Farina A."/>
            <person name="Faro S."/>
            <person name="Ferguson D."/>
            <person name="Fisher S."/>
            <person name="Foley C.D."/>
            <person name="Franke A."/>
            <person name="Friedrich D."/>
            <person name="Gadbois L."/>
            <person name="Gearin G."/>
            <person name="Gearin C.R."/>
            <person name="Giannoukos G."/>
            <person name="Goode T."/>
            <person name="Graham J."/>
            <person name="Grandbois E."/>
            <person name="Grewal S."/>
            <person name="Gyaltsen K."/>
            <person name="Hafez N."/>
            <person name="Hagos B."/>
            <person name="Hall J."/>
            <person name="Henson C."/>
            <person name="Hollinger A."/>
            <person name="Honan T."/>
            <person name="Huard M.D."/>
            <person name="Hughes L."/>
            <person name="Hurhula B."/>
            <person name="Husby M.E."/>
            <person name="Kamat A."/>
            <person name="Kanga B."/>
            <person name="Kashin S."/>
            <person name="Khazanovich D."/>
            <person name="Kisner P."/>
            <person name="Lance K."/>
            <person name="Lara M."/>
            <person name="Lee W."/>
            <person name="Lennon N."/>
            <person name="Letendre F."/>
            <person name="LeVine R."/>
            <person name="Lipovsky A."/>
            <person name="Liu X."/>
            <person name="Liu J."/>
            <person name="Liu S."/>
            <person name="Lokyitsang T."/>
            <person name="Lokyitsang Y."/>
            <person name="Lubonja R."/>
            <person name="Lui A."/>
            <person name="MacDonald P."/>
            <person name="Magnisalis V."/>
            <person name="Maru K."/>
            <person name="Matthews C."/>
            <person name="McCusker W."/>
            <person name="McDonough S."/>
            <person name="Mehta T."/>
            <person name="Meldrim J."/>
            <person name="Meneus L."/>
            <person name="Mihai O."/>
            <person name="Mihalev A."/>
            <person name="Mihova T."/>
            <person name="Mittelman R."/>
            <person name="Mlenga V."/>
            <person name="Montmayeur A."/>
            <person name="Mulrain L."/>
            <person name="Navidi A."/>
            <person name="Naylor J."/>
            <person name="Negash T."/>
            <person name="Nguyen T."/>
            <person name="Nguyen N."/>
            <person name="Nicol R."/>
            <person name="Norbu C."/>
            <person name="Norbu N."/>
            <person name="Novod N."/>
            <person name="O'Neill B."/>
            <person name="Osman S."/>
            <person name="Markiewicz E."/>
            <person name="Oyono O.L."/>
            <person name="Patti C."/>
            <person name="Phunkhang P."/>
            <person name="Pierre F."/>
            <person name="Priest M."/>
            <person name="Raghuraman S."/>
            <person name="Rege F."/>
            <person name="Reyes R."/>
            <person name="Rise C."/>
            <person name="Rogov P."/>
            <person name="Ross K."/>
            <person name="Ryan E."/>
            <person name="Settipalli S."/>
            <person name="Shea T."/>
            <person name="Sherpa N."/>
            <person name="Shi L."/>
            <person name="Shih D."/>
            <person name="Sparrow T."/>
            <person name="Spaulding J."/>
            <person name="Stalker J."/>
            <person name="Stange-Thomann N."/>
            <person name="Stavropoulos S."/>
            <person name="Stone C."/>
            <person name="Strader C."/>
            <person name="Tesfaye S."/>
            <person name="Thomson T."/>
            <person name="Thoulutsang Y."/>
            <person name="Thoulutsang D."/>
            <person name="Topham K."/>
            <person name="Topping I."/>
            <person name="Tsamla T."/>
            <person name="Vassiliev H."/>
            <person name="Vo A."/>
            <person name="Wangchuk T."/>
            <person name="Wangdi T."/>
            <person name="Weiand M."/>
            <person name="Wilkinson J."/>
            <person name="Wilson A."/>
            <person name="Yadav S."/>
            <person name="Young G."/>
            <person name="Yu Q."/>
            <person name="Zembek L."/>
            <person name="Zhong D."/>
            <person name="Zimmer A."/>
            <person name="Zwirko Z."/>
            <person name="Jaffe D.B."/>
            <person name="Alvarez P."/>
            <person name="Brockman W."/>
            <person name="Butler J."/>
            <person name="Chin C."/>
            <person name="Gnerre S."/>
            <person name="Grabherr M."/>
            <person name="Kleber M."/>
            <person name="Mauceli E."/>
            <person name="MacCallum I."/>
        </authorList>
    </citation>
    <scope>NUCLEOTIDE SEQUENCE [LARGE SCALE GENOMIC DNA]</scope>
    <source>
        <strain evidence="2">Rob3c / Tucson 14021-0248.25</strain>
    </source>
</reference>
<dbReference type="EMBL" id="CH480836">
    <property type="protein sequence ID" value="EDW49020.1"/>
    <property type="molecule type" value="Genomic_DNA"/>
</dbReference>
<organism evidence="2">
    <name type="scientific">Drosophila sechellia</name>
    <name type="common">Fruit fly</name>
    <dbReference type="NCBI Taxonomy" id="7238"/>
    <lineage>
        <taxon>Eukaryota</taxon>
        <taxon>Metazoa</taxon>
        <taxon>Ecdysozoa</taxon>
        <taxon>Arthropoda</taxon>
        <taxon>Hexapoda</taxon>
        <taxon>Insecta</taxon>
        <taxon>Pterygota</taxon>
        <taxon>Neoptera</taxon>
        <taxon>Endopterygota</taxon>
        <taxon>Diptera</taxon>
        <taxon>Brachycera</taxon>
        <taxon>Muscomorpha</taxon>
        <taxon>Ephydroidea</taxon>
        <taxon>Drosophilidae</taxon>
        <taxon>Drosophila</taxon>
        <taxon>Sophophora</taxon>
    </lineage>
</organism>
<dbReference type="HOGENOM" id="CLU_1887923_0_0_1"/>
<evidence type="ECO:0000313" key="2">
    <source>
        <dbReference type="Proteomes" id="UP000001292"/>
    </source>
</evidence>
<proteinExistence type="predicted"/>
<keyword evidence="2" id="KW-1185">Reference proteome</keyword>
<protein>
    <submittedName>
        <fullName evidence="1">GM11495</fullName>
    </submittedName>
</protein>
<dbReference type="AlphaFoldDB" id="B4IGS0"/>
<evidence type="ECO:0000313" key="1">
    <source>
        <dbReference type="EMBL" id="EDW49020.1"/>
    </source>
</evidence>
<gene>
    <name evidence="1" type="primary">Dsec\GM11495</name>
    <name evidence="1" type="ORF">Dsec_GM11495</name>
</gene>
<name>B4IGS0_DROSE</name>
<dbReference type="Proteomes" id="UP000001292">
    <property type="component" value="Unassembled WGS sequence"/>
</dbReference>
<accession>B4IGS0</accession>
<sequence length="135" mass="14966">MSSGRSREGPAVAEEAARWRADPVAVAAAVAVAPVLEAVEGLAMAAVAIVQQRFKKSTSYVSKLCGCLQPAPTSPTNHPPSHHPSSLVQLQHQQQATATKTNCNNSFYFYYYYYYYYKNIWQPVNKLISRLKSLL</sequence>